<evidence type="ECO:0000256" key="2">
    <source>
        <dbReference type="ARBA" id="ARBA00007236"/>
    </source>
</evidence>
<feature type="signal peptide" evidence="5">
    <location>
        <begin position="1"/>
        <end position="20"/>
    </location>
</feature>
<evidence type="ECO:0000313" key="6">
    <source>
        <dbReference type="EnsemblMetazoa" id="G23475.1:cds"/>
    </source>
</evidence>
<dbReference type="EnsemblMetazoa" id="G23475.1">
    <property type="protein sequence ID" value="G23475.1:cds"/>
    <property type="gene ID" value="G23475"/>
</dbReference>
<evidence type="ECO:0000256" key="4">
    <source>
        <dbReference type="ARBA" id="ARBA00022729"/>
    </source>
</evidence>
<dbReference type="Proteomes" id="UP000005408">
    <property type="component" value="Unassembled WGS sequence"/>
</dbReference>
<evidence type="ECO:0000256" key="3">
    <source>
        <dbReference type="ARBA" id="ARBA00022525"/>
    </source>
</evidence>
<evidence type="ECO:0008006" key="8">
    <source>
        <dbReference type="Google" id="ProtNLM"/>
    </source>
</evidence>
<dbReference type="GO" id="GO:0005125">
    <property type="term" value="F:cytokine activity"/>
    <property type="evidence" value="ECO:0007669"/>
    <property type="project" value="InterPro"/>
</dbReference>
<comment type="similarity">
    <text evidence="2">Belongs to the IL-17 family.</text>
</comment>
<dbReference type="SUPFAM" id="SSF57501">
    <property type="entry name" value="Cystine-knot cytokines"/>
    <property type="match status" value="1"/>
</dbReference>
<dbReference type="AlphaFoldDB" id="A0A8W8KDX0"/>
<keyword evidence="7" id="KW-1185">Reference proteome</keyword>
<dbReference type="GO" id="GO:0005576">
    <property type="term" value="C:extracellular region"/>
    <property type="evidence" value="ECO:0007669"/>
    <property type="project" value="UniProtKB-SubCell"/>
</dbReference>
<dbReference type="Pfam" id="PF06083">
    <property type="entry name" value="IL17"/>
    <property type="match status" value="1"/>
</dbReference>
<reference evidence="6" key="1">
    <citation type="submission" date="2022-08" db="UniProtKB">
        <authorList>
            <consortium name="EnsemblMetazoa"/>
        </authorList>
    </citation>
    <scope>IDENTIFICATION</scope>
    <source>
        <strain evidence="6">05x7-T-G4-1.051#20</strain>
    </source>
</reference>
<proteinExistence type="inferred from homology"/>
<accession>A0A8W8KDX0</accession>
<dbReference type="InterPro" id="IPR029034">
    <property type="entry name" value="Cystine-knot_cytokine"/>
</dbReference>
<protein>
    <recommendedName>
        <fullName evidence="8">Secreted protein</fullName>
    </recommendedName>
</protein>
<sequence>MSNIIFAVITFSVFFVSTMALPCQTTTLQLHDNDISRTSLCPWTVTTVCDRYRLPRRMNNVTCLASNSCSGQTSAEINCRPVVQVMPVKRLHNNSWIWSSERINVACVPVLAC</sequence>
<keyword evidence="4 5" id="KW-0732">Signal</keyword>
<evidence type="ECO:0000256" key="1">
    <source>
        <dbReference type="ARBA" id="ARBA00004613"/>
    </source>
</evidence>
<dbReference type="Gene3D" id="2.10.90.10">
    <property type="entry name" value="Cystine-knot cytokines"/>
    <property type="match status" value="1"/>
</dbReference>
<comment type="subcellular location">
    <subcellularLocation>
        <location evidence="1">Secreted</location>
    </subcellularLocation>
</comment>
<feature type="chain" id="PRO_5036454185" description="Secreted protein" evidence="5">
    <location>
        <begin position="21"/>
        <end position="113"/>
    </location>
</feature>
<organism evidence="6 7">
    <name type="scientific">Magallana gigas</name>
    <name type="common">Pacific oyster</name>
    <name type="synonym">Crassostrea gigas</name>
    <dbReference type="NCBI Taxonomy" id="29159"/>
    <lineage>
        <taxon>Eukaryota</taxon>
        <taxon>Metazoa</taxon>
        <taxon>Spiralia</taxon>
        <taxon>Lophotrochozoa</taxon>
        <taxon>Mollusca</taxon>
        <taxon>Bivalvia</taxon>
        <taxon>Autobranchia</taxon>
        <taxon>Pteriomorphia</taxon>
        <taxon>Ostreida</taxon>
        <taxon>Ostreoidea</taxon>
        <taxon>Ostreidae</taxon>
        <taxon>Magallana</taxon>
    </lineage>
</organism>
<name>A0A8W8KDX0_MAGGI</name>
<dbReference type="InterPro" id="IPR010345">
    <property type="entry name" value="IL-17_fam"/>
</dbReference>
<evidence type="ECO:0000313" key="7">
    <source>
        <dbReference type="Proteomes" id="UP000005408"/>
    </source>
</evidence>
<keyword evidence="3" id="KW-0964">Secreted</keyword>
<evidence type="ECO:0000256" key="5">
    <source>
        <dbReference type="SAM" id="SignalP"/>
    </source>
</evidence>